<feature type="chain" id="PRO_5005893435" evidence="1">
    <location>
        <begin position="20"/>
        <end position="70"/>
    </location>
</feature>
<proteinExistence type="predicted"/>
<reference evidence="3" key="1">
    <citation type="submission" date="2017-02" db="UniProtKB">
        <authorList>
            <consortium name="WormBaseParasite"/>
        </authorList>
    </citation>
    <scope>IDENTIFICATION</scope>
</reference>
<keyword evidence="2" id="KW-1185">Reference proteome</keyword>
<evidence type="ECO:0000313" key="3">
    <source>
        <dbReference type="WBParaSite" id="SMUV_0000833701-mRNA-1"/>
    </source>
</evidence>
<dbReference type="Proteomes" id="UP000046393">
    <property type="component" value="Unplaced"/>
</dbReference>
<keyword evidence="1" id="KW-0732">Signal</keyword>
<accession>A0A0N5AU15</accession>
<feature type="signal peptide" evidence="1">
    <location>
        <begin position="1"/>
        <end position="19"/>
    </location>
</feature>
<name>A0A0N5AU15_9BILA</name>
<protein>
    <submittedName>
        <fullName evidence="3">Neuropeptide-like protein 31</fullName>
    </submittedName>
</protein>
<dbReference type="AlphaFoldDB" id="A0A0N5AU15"/>
<dbReference type="WBParaSite" id="SMUV_0000833701-mRNA-1">
    <property type="protein sequence ID" value="SMUV_0000833701-mRNA-1"/>
    <property type="gene ID" value="SMUV_0000833701"/>
</dbReference>
<evidence type="ECO:0000256" key="1">
    <source>
        <dbReference type="SAM" id="SignalP"/>
    </source>
</evidence>
<organism evidence="2 3">
    <name type="scientific">Syphacia muris</name>
    <dbReference type="NCBI Taxonomy" id="451379"/>
    <lineage>
        <taxon>Eukaryota</taxon>
        <taxon>Metazoa</taxon>
        <taxon>Ecdysozoa</taxon>
        <taxon>Nematoda</taxon>
        <taxon>Chromadorea</taxon>
        <taxon>Rhabditida</taxon>
        <taxon>Spirurina</taxon>
        <taxon>Oxyuridomorpha</taxon>
        <taxon>Oxyuroidea</taxon>
        <taxon>Oxyuridae</taxon>
        <taxon>Syphacia</taxon>
    </lineage>
</organism>
<evidence type="ECO:0000313" key="2">
    <source>
        <dbReference type="Proteomes" id="UP000046393"/>
    </source>
</evidence>
<sequence>MNYLLILLIAVVLFAFADAQYGYPGLYGGYGYGGYGGYGYGGYGRHYRRMLRRMYGGYGYGGYPYGTMWA</sequence>